<comment type="caution">
    <text evidence="1">The sequence shown here is derived from an EMBL/GenBank/DDBJ whole genome shotgun (WGS) entry which is preliminary data.</text>
</comment>
<reference evidence="1" key="3">
    <citation type="submission" date="2020-02" db="EMBL/GenBank/DDBJ databases">
        <authorList>
            <person name="Sarangi A.N."/>
            <person name="Ghosh S."/>
            <person name="Mukherjee M."/>
            <person name="Tripathy S."/>
        </authorList>
    </citation>
    <scope>NUCLEOTIDE SEQUENCE</scope>
    <source>
        <strain evidence="1">BDU141951</strain>
    </source>
</reference>
<name>A0A0C1UT45_9CYAN</name>
<reference evidence="1" key="1">
    <citation type="submission" date="2014-11" db="EMBL/GenBank/DDBJ databases">
        <authorList>
            <person name="Malar M.C."/>
            <person name="Sen D."/>
            <person name="Tripathy S."/>
        </authorList>
    </citation>
    <scope>NUCLEOTIDE SEQUENCE</scope>
    <source>
        <strain evidence="1">BDU141951</strain>
    </source>
</reference>
<evidence type="ECO:0008006" key="2">
    <source>
        <dbReference type="Google" id="ProtNLM"/>
    </source>
</evidence>
<reference evidence="1" key="2">
    <citation type="journal article" date="2015" name="Genome Announc.">
        <title>Draft Genome Sequence of Filamentous Marine Cyanobacterium Lyngbya confervoides Strain BDU141951.</title>
        <authorList>
            <person name="Chandrababunaidu M.M."/>
            <person name="Sen D."/>
            <person name="Tripathy S."/>
        </authorList>
    </citation>
    <scope>NUCLEOTIDE SEQUENCE</scope>
    <source>
        <strain evidence="1">BDU141951</strain>
    </source>
</reference>
<dbReference type="AlphaFoldDB" id="A0A0C1UT45"/>
<gene>
    <name evidence="1" type="ORF">QQ91_020005</name>
</gene>
<accession>A0A0C1UT45</accession>
<dbReference type="EMBL" id="JTHE02000003">
    <property type="protein sequence ID" value="NEV69384.1"/>
    <property type="molecule type" value="Genomic_DNA"/>
</dbReference>
<sequence>MFIKSLVVMGAAIAASVSLPLTAIAQSLPPTVNIGGKDYEIEFKLGVFEDHIVELQAQPWYSKNDFALAAETAQQVFDCAEGSPFAQPICQTPFDTFGLVNTGFGGISPWFVYDVEAGVAGIAVGFSDVADGGNVLSQIAADLESQQSFAIVATAPSVPDATTTIPEPMSWLALLAVGAIAVGSRWVNRH</sequence>
<proteinExistence type="predicted"/>
<organism evidence="1">
    <name type="scientific">Lyngbya confervoides BDU141951</name>
    <dbReference type="NCBI Taxonomy" id="1574623"/>
    <lineage>
        <taxon>Bacteria</taxon>
        <taxon>Bacillati</taxon>
        <taxon>Cyanobacteriota</taxon>
        <taxon>Cyanophyceae</taxon>
        <taxon>Oscillatoriophycideae</taxon>
        <taxon>Oscillatoriales</taxon>
        <taxon>Microcoleaceae</taxon>
        <taxon>Lyngbya</taxon>
    </lineage>
</organism>
<evidence type="ECO:0000313" key="1">
    <source>
        <dbReference type="EMBL" id="NEV69384.1"/>
    </source>
</evidence>
<protein>
    <recommendedName>
        <fullName evidence="2">PEP-CTERM protein-sorting domain-containing protein</fullName>
    </recommendedName>
</protein>